<dbReference type="PROSITE" id="PS51257">
    <property type="entry name" value="PROKAR_LIPOPROTEIN"/>
    <property type="match status" value="1"/>
</dbReference>
<feature type="domain" description="DUF6759" evidence="2">
    <location>
        <begin position="48"/>
        <end position="136"/>
    </location>
</feature>
<sequence length="147" mass="16462">MNKLFLLLLGSCFLTSCATNNVISPIFIGKNSNVILESDQIKAKLTLEERAVSLLNQLFNTDASNKSMVLIISNESDCDFTMDISGNNHYILPVGAKKTESIVVEQGEYEMKSQVCNSFYKANKTLYQNTELSIKHSIVKNFENPQQ</sequence>
<evidence type="ECO:0000259" key="2">
    <source>
        <dbReference type="Pfam" id="PF20545"/>
    </source>
</evidence>
<dbReference type="EMBL" id="FXUO01000005">
    <property type="protein sequence ID" value="SMP93730.1"/>
    <property type="molecule type" value="Genomic_DNA"/>
</dbReference>
<keyword evidence="1" id="KW-0732">Signal</keyword>
<evidence type="ECO:0000313" key="3">
    <source>
        <dbReference type="EMBL" id="SMP93730.1"/>
    </source>
</evidence>
<evidence type="ECO:0000256" key="1">
    <source>
        <dbReference type="SAM" id="SignalP"/>
    </source>
</evidence>
<dbReference type="Pfam" id="PF20545">
    <property type="entry name" value="DUF6759"/>
    <property type="match status" value="1"/>
</dbReference>
<organism evidence="3 4">
    <name type="scientific">Epilithonimonas pallida</name>
    <dbReference type="NCBI Taxonomy" id="373671"/>
    <lineage>
        <taxon>Bacteria</taxon>
        <taxon>Pseudomonadati</taxon>
        <taxon>Bacteroidota</taxon>
        <taxon>Flavobacteriia</taxon>
        <taxon>Flavobacteriales</taxon>
        <taxon>Weeksellaceae</taxon>
        <taxon>Chryseobacterium group</taxon>
        <taxon>Epilithonimonas</taxon>
    </lineage>
</organism>
<evidence type="ECO:0000313" key="4">
    <source>
        <dbReference type="Proteomes" id="UP001158050"/>
    </source>
</evidence>
<accession>A0ABY1R2U8</accession>
<gene>
    <name evidence="3" type="ORF">SAMN05421679_10570</name>
</gene>
<name>A0ABY1R2U8_9FLAO</name>
<dbReference type="Proteomes" id="UP001158050">
    <property type="component" value="Unassembled WGS sequence"/>
</dbReference>
<keyword evidence="4" id="KW-1185">Reference proteome</keyword>
<proteinExistence type="predicted"/>
<feature type="signal peptide" evidence="1">
    <location>
        <begin position="1"/>
        <end position="18"/>
    </location>
</feature>
<feature type="chain" id="PRO_5047232445" description="DUF6759 domain-containing protein" evidence="1">
    <location>
        <begin position="19"/>
        <end position="147"/>
    </location>
</feature>
<dbReference type="RefSeq" id="WP_283416931.1">
    <property type="nucleotide sequence ID" value="NZ_FXUO01000005.1"/>
</dbReference>
<comment type="caution">
    <text evidence="3">The sequence shown here is derived from an EMBL/GenBank/DDBJ whole genome shotgun (WGS) entry which is preliminary data.</text>
</comment>
<protein>
    <recommendedName>
        <fullName evidence="2">DUF6759 domain-containing protein</fullName>
    </recommendedName>
</protein>
<reference evidence="3 4" key="1">
    <citation type="submission" date="2017-05" db="EMBL/GenBank/DDBJ databases">
        <authorList>
            <person name="Varghese N."/>
            <person name="Submissions S."/>
        </authorList>
    </citation>
    <scope>NUCLEOTIDE SEQUENCE [LARGE SCALE GENOMIC DNA]</scope>
    <source>
        <strain evidence="3 4">DSM 18015</strain>
    </source>
</reference>
<dbReference type="InterPro" id="IPR046647">
    <property type="entry name" value="DUF6759"/>
</dbReference>